<proteinExistence type="predicted"/>
<name>A0A834RE42_SARSC</name>
<protein>
    <submittedName>
        <fullName evidence="1 2">Uncharacterized protein</fullName>
    </submittedName>
</protein>
<evidence type="ECO:0000313" key="2">
    <source>
        <dbReference type="EnsemblMetazoa" id="KAF7494882.1"/>
    </source>
</evidence>
<reference evidence="2" key="3">
    <citation type="submission" date="2022-06" db="UniProtKB">
        <authorList>
            <consortium name="EnsemblMetazoa"/>
        </authorList>
    </citation>
    <scope>IDENTIFICATION</scope>
</reference>
<evidence type="ECO:0000313" key="1">
    <source>
        <dbReference type="EMBL" id="KAF7494882.1"/>
    </source>
</evidence>
<dbReference type="AlphaFoldDB" id="A0A834RE42"/>
<dbReference type="EMBL" id="WVUK01000051">
    <property type="protein sequence ID" value="KAF7494882.1"/>
    <property type="molecule type" value="Genomic_DNA"/>
</dbReference>
<reference evidence="3" key="1">
    <citation type="journal article" date="2020" name="PLoS Negl. Trop. Dis.">
        <title>High-quality nuclear genome for Sarcoptes scabiei-A critical resource for a neglected parasite.</title>
        <authorList>
            <person name="Korhonen P.K."/>
            <person name="Gasser R.B."/>
            <person name="Ma G."/>
            <person name="Wang T."/>
            <person name="Stroehlein A.J."/>
            <person name="Young N.D."/>
            <person name="Ang C.S."/>
            <person name="Fernando D.D."/>
            <person name="Lu H.C."/>
            <person name="Taylor S."/>
            <person name="Reynolds S.L."/>
            <person name="Mofiz E."/>
            <person name="Najaraj S.H."/>
            <person name="Gowda H."/>
            <person name="Madugundu A."/>
            <person name="Renuse S."/>
            <person name="Holt D."/>
            <person name="Pandey A."/>
            <person name="Papenfuss A.T."/>
            <person name="Fischer K."/>
        </authorList>
    </citation>
    <scope>NUCLEOTIDE SEQUENCE [LARGE SCALE GENOMIC DNA]</scope>
</reference>
<evidence type="ECO:0000313" key="3">
    <source>
        <dbReference type="Proteomes" id="UP000070412"/>
    </source>
</evidence>
<dbReference type="EnsemblMetazoa" id="SSS_4406s_mrna">
    <property type="protein sequence ID" value="KAF7494882.1"/>
    <property type="gene ID" value="SSS_4406"/>
</dbReference>
<dbReference type="Proteomes" id="UP000070412">
    <property type="component" value="Unassembled WGS sequence"/>
</dbReference>
<organism evidence="1">
    <name type="scientific">Sarcoptes scabiei</name>
    <name type="common">Itch mite</name>
    <name type="synonym">Acarus scabiei</name>
    <dbReference type="NCBI Taxonomy" id="52283"/>
    <lineage>
        <taxon>Eukaryota</taxon>
        <taxon>Metazoa</taxon>
        <taxon>Ecdysozoa</taxon>
        <taxon>Arthropoda</taxon>
        <taxon>Chelicerata</taxon>
        <taxon>Arachnida</taxon>
        <taxon>Acari</taxon>
        <taxon>Acariformes</taxon>
        <taxon>Sarcoptiformes</taxon>
        <taxon>Astigmata</taxon>
        <taxon>Psoroptidia</taxon>
        <taxon>Sarcoptoidea</taxon>
        <taxon>Sarcoptidae</taxon>
        <taxon>Sarcoptinae</taxon>
        <taxon>Sarcoptes</taxon>
    </lineage>
</organism>
<keyword evidence="3" id="KW-1185">Reference proteome</keyword>
<gene>
    <name evidence="1" type="ORF">SSS_4406</name>
</gene>
<reference evidence="1" key="2">
    <citation type="submission" date="2020-01" db="EMBL/GenBank/DDBJ databases">
        <authorList>
            <person name="Korhonen P.K.K."/>
            <person name="Guangxu M.G."/>
            <person name="Wang T.W."/>
            <person name="Stroehlein A.J.S."/>
            <person name="Young N.D."/>
            <person name="Ang C.-S.A."/>
            <person name="Fernando D.W.F."/>
            <person name="Lu H.L."/>
            <person name="Taylor S.T."/>
            <person name="Ehtesham M.E.M."/>
            <person name="Najaraj S.H.N."/>
            <person name="Harsha G.H.G."/>
            <person name="Madugundu A.M."/>
            <person name="Renuse S.R."/>
            <person name="Holt D.H."/>
            <person name="Pandey A.P."/>
            <person name="Papenfuss A.P."/>
            <person name="Gasser R.B.G."/>
            <person name="Fischer K.F."/>
        </authorList>
    </citation>
    <scope>NUCLEOTIDE SEQUENCE</scope>
    <source>
        <strain evidence="1">SSS_KF_BRIS2020</strain>
    </source>
</reference>
<accession>A0A834RE42</accession>
<sequence length="121" mass="13442">MLALSSSYDLIAQSETEIEVCYKQEYLLETLDPSTSEEIEIFAGSNYNESKEYLNDDKDATINSASEVLSLAIDFGSLVFQMKGPLNKTSHPVVDLQWISPARFESLNASIFETSPPNVIP</sequence>